<gene>
    <name evidence="2" type="ordered locus">Cyan7822_2807</name>
</gene>
<evidence type="ECO:0000313" key="2">
    <source>
        <dbReference type="EMBL" id="ADN14768.1"/>
    </source>
</evidence>
<dbReference type="PANTHER" id="PTHR36836:SF1">
    <property type="entry name" value="COLANIC ACID BIOSYNTHESIS PROTEIN WCAK"/>
    <property type="match status" value="1"/>
</dbReference>
<feature type="domain" description="Polysaccharide pyruvyl transferase" evidence="1">
    <location>
        <begin position="19"/>
        <end position="306"/>
    </location>
</feature>
<dbReference type="RefSeq" id="WP_013322873.1">
    <property type="nucleotide sequence ID" value="NC_014501.1"/>
</dbReference>
<protein>
    <recommendedName>
        <fullName evidence="1">Polysaccharide pyruvyl transferase domain-containing protein</fullName>
    </recommendedName>
</protein>
<dbReference type="EMBL" id="CP002198">
    <property type="protein sequence ID" value="ADN14768.1"/>
    <property type="molecule type" value="Genomic_DNA"/>
</dbReference>
<evidence type="ECO:0000259" key="1">
    <source>
        <dbReference type="Pfam" id="PF04230"/>
    </source>
</evidence>
<dbReference type="InterPro" id="IPR007345">
    <property type="entry name" value="Polysacch_pyruvyl_Trfase"/>
</dbReference>
<organism evidence="2 3">
    <name type="scientific">Gloeothece verrucosa (strain PCC 7822)</name>
    <name type="common">Cyanothece sp. (strain PCC 7822)</name>
    <dbReference type="NCBI Taxonomy" id="497965"/>
    <lineage>
        <taxon>Bacteria</taxon>
        <taxon>Bacillati</taxon>
        <taxon>Cyanobacteriota</taxon>
        <taxon>Cyanophyceae</taxon>
        <taxon>Oscillatoriophycideae</taxon>
        <taxon>Chroococcales</taxon>
        <taxon>Aphanothecaceae</taxon>
        <taxon>Gloeothece</taxon>
        <taxon>Gloeothece verrucosa</taxon>
    </lineage>
</organism>
<dbReference type="HOGENOM" id="CLU_061795_0_0_3"/>
<dbReference type="PANTHER" id="PTHR36836">
    <property type="entry name" value="COLANIC ACID BIOSYNTHESIS PROTEIN WCAK"/>
    <property type="match status" value="1"/>
</dbReference>
<name>E0U6K9_GLOV7</name>
<sequence>MNQNSQNLIFYSAQTAYNNLGDLMINKILLTYLRKYGKLLVDSREVPDDYLKNLGIEPDEKISQFTLKPNYLMILLRIKSLFHQPNNQKIYQVFTPGHRYAKPSFFQSLPLLKFILINSILRIFGIRLCQFGISIGPFSKPLMIHEVWKSKLMYFYSVRDNISKEYAHKIGVKNVYLFPDLAWLMEVDSQKYLHKDGQESDYIIFSYRSSTHAFAPSENYQKQLFNVLDKIVEIARLQWSKKLVISYQVDQDYQFCKTIAQRYQTSIDVTFIEQILDESSMYDLYSNAYMVFSNRLHVLLFSLSCGSLPVGVIDKVNHDKITGIFNDAGLEELLIDIGKDTVEDQQILAFSKDINLWKQKIADVRRKQQDLAKQYFTEIFS</sequence>
<keyword evidence="3" id="KW-1185">Reference proteome</keyword>
<dbReference type="AlphaFoldDB" id="E0U6K9"/>
<reference evidence="3" key="1">
    <citation type="journal article" date="2011" name="MBio">
        <title>Novel metabolic attributes of the genus Cyanothece, comprising a group of unicellular nitrogen-fixing Cyanobacteria.</title>
        <authorList>
            <person name="Bandyopadhyay A."/>
            <person name="Elvitigala T."/>
            <person name="Welsh E."/>
            <person name="Stockel J."/>
            <person name="Liberton M."/>
            <person name="Min H."/>
            <person name="Sherman L.A."/>
            <person name="Pakrasi H.B."/>
        </authorList>
    </citation>
    <scope>NUCLEOTIDE SEQUENCE [LARGE SCALE GENOMIC DNA]</scope>
    <source>
        <strain evidence="3">PCC 7822</strain>
    </source>
</reference>
<dbReference type="Pfam" id="PF04230">
    <property type="entry name" value="PS_pyruv_trans"/>
    <property type="match status" value="1"/>
</dbReference>
<evidence type="ECO:0000313" key="3">
    <source>
        <dbReference type="Proteomes" id="UP000008206"/>
    </source>
</evidence>
<dbReference type="OrthoDB" id="7848548at2"/>
<dbReference type="eggNOG" id="COG2327">
    <property type="taxonomic scope" value="Bacteria"/>
</dbReference>
<dbReference type="KEGG" id="cyj:Cyan7822_2807"/>
<dbReference type="Proteomes" id="UP000008206">
    <property type="component" value="Chromosome"/>
</dbReference>
<proteinExistence type="predicted"/>
<accession>E0U6K9</accession>